<feature type="compositionally biased region" description="Basic and acidic residues" evidence="1">
    <location>
        <begin position="20"/>
        <end position="32"/>
    </location>
</feature>
<proteinExistence type="predicted"/>
<accession>A0A0E9UFI7</accession>
<reference evidence="2" key="1">
    <citation type="submission" date="2014-11" db="EMBL/GenBank/DDBJ databases">
        <authorList>
            <person name="Amaro Gonzalez C."/>
        </authorList>
    </citation>
    <scope>NUCLEOTIDE SEQUENCE</scope>
</reference>
<organism evidence="2">
    <name type="scientific">Anguilla anguilla</name>
    <name type="common">European freshwater eel</name>
    <name type="synonym">Muraena anguilla</name>
    <dbReference type="NCBI Taxonomy" id="7936"/>
    <lineage>
        <taxon>Eukaryota</taxon>
        <taxon>Metazoa</taxon>
        <taxon>Chordata</taxon>
        <taxon>Craniata</taxon>
        <taxon>Vertebrata</taxon>
        <taxon>Euteleostomi</taxon>
        <taxon>Actinopterygii</taxon>
        <taxon>Neopterygii</taxon>
        <taxon>Teleostei</taxon>
        <taxon>Anguilliformes</taxon>
        <taxon>Anguillidae</taxon>
        <taxon>Anguilla</taxon>
    </lineage>
</organism>
<dbReference type="EMBL" id="GBXM01043991">
    <property type="protein sequence ID" value="JAH64586.1"/>
    <property type="molecule type" value="Transcribed_RNA"/>
</dbReference>
<feature type="region of interest" description="Disordered" evidence="1">
    <location>
        <begin position="1"/>
        <end position="32"/>
    </location>
</feature>
<reference evidence="2" key="2">
    <citation type="journal article" date="2015" name="Fish Shellfish Immunol.">
        <title>Early steps in the European eel (Anguilla anguilla)-Vibrio vulnificus interaction in the gills: Role of the RtxA13 toxin.</title>
        <authorList>
            <person name="Callol A."/>
            <person name="Pajuelo D."/>
            <person name="Ebbesson L."/>
            <person name="Teles M."/>
            <person name="MacKenzie S."/>
            <person name="Amaro C."/>
        </authorList>
    </citation>
    <scope>NUCLEOTIDE SEQUENCE</scope>
</reference>
<evidence type="ECO:0000256" key="1">
    <source>
        <dbReference type="SAM" id="MobiDB-lite"/>
    </source>
</evidence>
<protein>
    <submittedName>
        <fullName evidence="2">Uncharacterized protein</fullName>
    </submittedName>
</protein>
<dbReference type="AlphaFoldDB" id="A0A0E9UFI7"/>
<sequence>MNQIGGLNTKKRNSLTEGSVEVKETKVHFPYP</sequence>
<name>A0A0E9UFI7_ANGAN</name>
<evidence type="ECO:0000313" key="2">
    <source>
        <dbReference type="EMBL" id="JAH64586.1"/>
    </source>
</evidence>